<evidence type="ECO:0000313" key="3">
    <source>
        <dbReference type="Proteomes" id="UP000292445"/>
    </source>
</evidence>
<comment type="caution">
    <text evidence="2">The sequence shown here is derived from an EMBL/GenBank/DDBJ whole genome shotgun (WGS) entry which is preliminary data.</text>
</comment>
<keyword evidence="3" id="KW-1185">Reference proteome</keyword>
<keyword evidence="1" id="KW-0732">Signal</keyword>
<dbReference type="AlphaFoldDB" id="A0A4Q7NP38"/>
<gene>
    <name evidence="2" type="ORF">EV675_2390</name>
</gene>
<organism evidence="2 3">
    <name type="scientific">Pigmentiphaga kullae</name>
    <dbReference type="NCBI Taxonomy" id="151784"/>
    <lineage>
        <taxon>Bacteria</taxon>
        <taxon>Pseudomonadati</taxon>
        <taxon>Pseudomonadota</taxon>
        <taxon>Betaproteobacteria</taxon>
        <taxon>Burkholderiales</taxon>
        <taxon>Alcaligenaceae</taxon>
        <taxon>Pigmentiphaga</taxon>
    </lineage>
</organism>
<dbReference type="Proteomes" id="UP000292445">
    <property type="component" value="Unassembled WGS sequence"/>
</dbReference>
<dbReference type="RefSeq" id="WP_130357455.1">
    <property type="nucleotide sequence ID" value="NZ_SGXC01000001.1"/>
</dbReference>
<reference evidence="2 3" key="1">
    <citation type="submission" date="2019-02" db="EMBL/GenBank/DDBJ databases">
        <title>Genomic Encyclopedia of Type Strains, Phase IV (KMG-IV): sequencing the most valuable type-strain genomes for metagenomic binning, comparative biology and taxonomic classification.</title>
        <authorList>
            <person name="Goeker M."/>
        </authorList>
    </citation>
    <scope>NUCLEOTIDE SEQUENCE [LARGE SCALE GENOMIC DNA]</scope>
    <source>
        <strain evidence="2 3">K24</strain>
    </source>
</reference>
<feature type="signal peptide" evidence="1">
    <location>
        <begin position="1"/>
        <end position="19"/>
    </location>
</feature>
<protein>
    <recommendedName>
        <fullName evidence="4">Transferrin-binding protein B C-lobe/N-lobe beta barrel domain-containing protein</fullName>
    </recommendedName>
</protein>
<evidence type="ECO:0000313" key="2">
    <source>
        <dbReference type="EMBL" id="RZS86350.1"/>
    </source>
</evidence>
<dbReference type="OrthoDB" id="8678520at2"/>
<accession>A0A4Q7NP38</accession>
<sequence length="279" mass="27817">MKQALIALAILAVSGAAQAQTYEVVSDKAGVVNLVNLGPTTVGGFHGPIGAPGIAAAGTSDYISLQSIESFTHVSALDQTLAGTSTNWVFTYHQLAPGFIHTEPEHEGEEPLAVGLDGIKIPGLAKSVYFGIASADSATPGLVDHQAWYVGDKKDRVLPSSSTDYVGVALVATPSTAVNAPSVLPGQLTVSSGATSISGQFTAGSGTGKKTLEIAATGGAVFSGTAKYYVGTTAPGATNGTSQGQFFGDAGASASALAGVASGTYLGTGYVASFGARQK</sequence>
<dbReference type="EMBL" id="SGXC01000001">
    <property type="protein sequence ID" value="RZS86350.1"/>
    <property type="molecule type" value="Genomic_DNA"/>
</dbReference>
<evidence type="ECO:0000256" key="1">
    <source>
        <dbReference type="SAM" id="SignalP"/>
    </source>
</evidence>
<feature type="chain" id="PRO_5020255428" description="Transferrin-binding protein B C-lobe/N-lobe beta barrel domain-containing protein" evidence="1">
    <location>
        <begin position="20"/>
        <end position="279"/>
    </location>
</feature>
<name>A0A4Q7NP38_9BURK</name>
<evidence type="ECO:0008006" key="4">
    <source>
        <dbReference type="Google" id="ProtNLM"/>
    </source>
</evidence>
<proteinExistence type="predicted"/>